<dbReference type="EMBL" id="JACXSI010000009">
    <property type="protein sequence ID" value="MBD3107722.1"/>
    <property type="molecule type" value="Genomic_DNA"/>
</dbReference>
<proteinExistence type="predicted"/>
<dbReference type="Proteomes" id="UP000602076">
    <property type="component" value="Unassembled WGS sequence"/>
</dbReference>
<keyword evidence="2" id="KW-1185">Reference proteome</keyword>
<evidence type="ECO:0000313" key="1">
    <source>
        <dbReference type="EMBL" id="MBD3107722.1"/>
    </source>
</evidence>
<protein>
    <submittedName>
        <fullName evidence="1">Uncharacterized protein</fullName>
    </submittedName>
</protein>
<name>A0A927HAN1_9BACI</name>
<evidence type="ECO:0000313" key="2">
    <source>
        <dbReference type="Proteomes" id="UP000602076"/>
    </source>
</evidence>
<organism evidence="1 2">
    <name type="scientific">Peribacillus faecalis</name>
    <dbReference type="NCBI Taxonomy" id="2772559"/>
    <lineage>
        <taxon>Bacteria</taxon>
        <taxon>Bacillati</taxon>
        <taxon>Bacillota</taxon>
        <taxon>Bacilli</taxon>
        <taxon>Bacillales</taxon>
        <taxon>Bacillaceae</taxon>
        <taxon>Peribacillus</taxon>
    </lineage>
</organism>
<accession>A0A927HAN1</accession>
<dbReference type="AlphaFoldDB" id="A0A927HAN1"/>
<comment type="caution">
    <text evidence="1">The sequence shown here is derived from an EMBL/GenBank/DDBJ whole genome shotgun (WGS) entry which is preliminary data.</text>
</comment>
<reference evidence="1" key="1">
    <citation type="submission" date="2020-09" db="EMBL/GenBank/DDBJ databases">
        <title>Bacillus faecalis sp. nov., a moderately halophilic bacterium isolated from cow faeces.</title>
        <authorList>
            <person name="Jiang L."/>
            <person name="Lee J."/>
        </authorList>
    </citation>
    <scope>NUCLEOTIDE SEQUENCE</scope>
    <source>
        <strain evidence="1">AGMB 02131</strain>
    </source>
</reference>
<dbReference type="RefSeq" id="WP_190997268.1">
    <property type="nucleotide sequence ID" value="NZ_JACXSI010000009.1"/>
</dbReference>
<sequence>MSEHQQYLQEREQIDFLIDKGYQIKTISESLDGDIVTFEKIDSNNVTGIETLLIQTPKARKHFSVKLVQQQTT</sequence>
<gene>
    <name evidence="1" type="ORF">IEO70_05020</name>
</gene>